<dbReference type="GO" id="GO:0003697">
    <property type="term" value="F:single-stranded DNA binding"/>
    <property type="evidence" value="ECO:0007669"/>
    <property type="project" value="InterPro"/>
</dbReference>
<dbReference type="CDD" id="cd04496">
    <property type="entry name" value="SSB_OBF"/>
    <property type="match status" value="1"/>
</dbReference>
<evidence type="ECO:0000256" key="1">
    <source>
        <dbReference type="ARBA" id="ARBA00023125"/>
    </source>
</evidence>
<dbReference type="Pfam" id="PF00436">
    <property type="entry name" value="SSB"/>
    <property type="match status" value="1"/>
</dbReference>
<dbReference type="Gene3D" id="2.40.50.140">
    <property type="entry name" value="Nucleic acid-binding proteins"/>
    <property type="match status" value="1"/>
</dbReference>
<dbReference type="SUPFAM" id="SSF50249">
    <property type="entry name" value="Nucleic acid-binding proteins"/>
    <property type="match status" value="1"/>
</dbReference>
<evidence type="ECO:0000256" key="3">
    <source>
        <dbReference type="SAM" id="MobiDB-lite"/>
    </source>
</evidence>
<dbReference type="GO" id="GO:0006260">
    <property type="term" value="P:DNA replication"/>
    <property type="evidence" value="ECO:0007669"/>
    <property type="project" value="InterPro"/>
</dbReference>
<comment type="subcellular location">
    <subcellularLocation>
        <location evidence="2">Mitochondrion</location>
    </subcellularLocation>
</comment>
<dbReference type="GO" id="GO:0005739">
    <property type="term" value="C:mitochondrion"/>
    <property type="evidence" value="ECO:0007669"/>
    <property type="project" value="UniProtKB-SubCell"/>
</dbReference>
<proteinExistence type="predicted"/>
<dbReference type="AlphaFoldDB" id="A0A8H6BRP1"/>
<organism evidence="4 5">
    <name type="scientific">Candida albicans</name>
    <name type="common">Yeast</name>
    <dbReference type="NCBI Taxonomy" id="5476"/>
    <lineage>
        <taxon>Eukaryota</taxon>
        <taxon>Fungi</taxon>
        <taxon>Dikarya</taxon>
        <taxon>Ascomycota</taxon>
        <taxon>Saccharomycotina</taxon>
        <taxon>Pichiomycetes</taxon>
        <taxon>Debaryomycetaceae</taxon>
        <taxon>Candida/Lodderomyces clade</taxon>
        <taxon>Candida</taxon>
    </lineage>
</organism>
<dbReference type="Proteomes" id="UP000536275">
    <property type="component" value="Unassembled WGS sequence"/>
</dbReference>
<evidence type="ECO:0000256" key="2">
    <source>
        <dbReference type="PIRNR" id="PIRNR002070"/>
    </source>
</evidence>
<dbReference type="InterPro" id="IPR012340">
    <property type="entry name" value="NA-bd_OB-fold"/>
</dbReference>
<keyword evidence="2" id="KW-0496">Mitochondrion</keyword>
<dbReference type="EMBL" id="JABWAD010000061">
    <property type="protein sequence ID" value="KAF6063181.1"/>
    <property type="molecule type" value="Genomic_DNA"/>
</dbReference>
<comment type="caution">
    <text evidence="4">The sequence shown here is derived from an EMBL/GenBank/DDBJ whole genome shotgun (WGS) entry which is preliminary data.</text>
</comment>
<protein>
    <recommendedName>
        <fullName evidence="2">Single-stranded DNA-binding protein</fullName>
    </recommendedName>
</protein>
<dbReference type="PIRSF" id="PIRSF002070">
    <property type="entry name" value="SSB"/>
    <property type="match status" value="1"/>
</dbReference>
<dbReference type="InterPro" id="IPR011344">
    <property type="entry name" value="ssDNA-bd"/>
</dbReference>
<keyword evidence="1 2" id="KW-0238">DNA-binding</keyword>
<evidence type="ECO:0000313" key="5">
    <source>
        <dbReference type="Proteomes" id="UP000536275"/>
    </source>
</evidence>
<accession>A0A8H6BRP1</accession>
<dbReference type="SMR" id="A0A8H6BRP1"/>
<sequence length="143" mass="16218">MLRSFTRSFTSTAVKRDFAKAQLFGRVGNVDFRESESGTKYVTYSVAVNRYDRESNGNIPTWYRVVAFDPVQIERLEKLLKVGSLVHVDAALRQRRHEDPETHKVTSDISLIQTGFDIASYRKKTEGEGEGEGEGESSSHQEE</sequence>
<feature type="region of interest" description="Disordered" evidence="3">
    <location>
        <begin position="122"/>
        <end position="143"/>
    </location>
</feature>
<evidence type="ECO:0000313" key="4">
    <source>
        <dbReference type="EMBL" id="KAF6063181.1"/>
    </source>
</evidence>
<name>A0A8H6BRP1_CANAX</name>
<dbReference type="PROSITE" id="PS50935">
    <property type="entry name" value="SSB"/>
    <property type="match status" value="1"/>
</dbReference>
<gene>
    <name evidence="4" type="ORF">FOB64_006184</name>
</gene>
<dbReference type="InterPro" id="IPR000424">
    <property type="entry name" value="Primosome_PriB/ssb"/>
</dbReference>
<reference evidence="4 5" key="1">
    <citation type="submission" date="2020-03" db="EMBL/GenBank/DDBJ databases">
        <title>FDA dAtabase for Regulatory Grade micrObial Sequences (FDA-ARGOS): Supporting development and validation of Infectious Disease Dx tests.</title>
        <authorList>
            <person name="Campos J."/>
            <person name="Goldberg B."/>
            <person name="Tallon L."/>
            <person name="Sadzewicz L."/>
            <person name="Vavikolanu K."/>
            <person name="Mehta A."/>
            <person name="Aluvathingal J."/>
            <person name="Nadendla S."/>
            <person name="Nandy P."/>
            <person name="Geyer C."/>
            <person name="Yan Y."/>
            <person name="Sichtig H."/>
        </authorList>
    </citation>
    <scope>NUCLEOTIDE SEQUENCE [LARGE SCALE GENOMIC DNA]</scope>
    <source>
        <strain evidence="4 5">FDAARGOS_656</strain>
    </source>
</reference>
<dbReference type="FunFam" id="2.40.50.140:FF:000389">
    <property type="entry name" value="RIM1p ssDNA-binding protein"/>
    <property type="match status" value="1"/>
</dbReference>